<evidence type="ECO:0000313" key="4">
    <source>
        <dbReference type="Proteomes" id="UP000694416"/>
    </source>
</evidence>
<reference evidence="3" key="2">
    <citation type="submission" date="2025-09" db="UniProtKB">
        <authorList>
            <consortium name="Ensembl"/>
        </authorList>
    </citation>
    <scope>IDENTIFICATION</scope>
</reference>
<keyword evidence="1" id="KW-0472">Membrane</keyword>
<keyword evidence="1" id="KW-1133">Transmembrane helix</keyword>
<organism evidence="3 4">
    <name type="scientific">Piliocolobus tephrosceles</name>
    <name type="common">Ugandan red Colobus</name>
    <dbReference type="NCBI Taxonomy" id="591936"/>
    <lineage>
        <taxon>Eukaryota</taxon>
        <taxon>Metazoa</taxon>
        <taxon>Chordata</taxon>
        <taxon>Craniata</taxon>
        <taxon>Vertebrata</taxon>
        <taxon>Euteleostomi</taxon>
        <taxon>Mammalia</taxon>
        <taxon>Eutheria</taxon>
        <taxon>Euarchontoglires</taxon>
        <taxon>Primates</taxon>
        <taxon>Haplorrhini</taxon>
        <taxon>Catarrhini</taxon>
        <taxon>Cercopithecidae</taxon>
        <taxon>Colobinae</taxon>
        <taxon>Piliocolobus</taxon>
    </lineage>
</organism>
<dbReference type="InterPro" id="IPR002909">
    <property type="entry name" value="IPT_dom"/>
</dbReference>
<feature type="transmembrane region" description="Helical" evidence="1">
    <location>
        <begin position="123"/>
        <end position="143"/>
    </location>
</feature>
<dbReference type="GO" id="GO:0007162">
    <property type="term" value="P:negative regulation of cell adhesion"/>
    <property type="evidence" value="ECO:0007669"/>
    <property type="project" value="TreeGrafter"/>
</dbReference>
<feature type="domain" description="IPT/TIG" evidence="2">
    <location>
        <begin position="19"/>
        <end position="58"/>
    </location>
</feature>
<dbReference type="CDD" id="cd00603">
    <property type="entry name" value="IPT_PCSR"/>
    <property type="match status" value="1"/>
</dbReference>
<dbReference type="GO" id="GO:0050772">
    <property type="term" value="P:positive regulation of axonogenesis"/>
    <property type="evidence" value="ECO:0007669"/>
    <property type="project" value="TreeGrafter"/>
</dbReference>
<dbReference type="Ensembl" id="ENSPTET00000013249.1">
    <property type="protein sequence ID" value="ENSPTEP00000008700.1"/>
    <property type="gene ID" value="ENSPTEG00000009871.1"/>
</dbReference>
<dbReference type="GO" id="GO:0002116">
    <property type="term" value="C:semaphorin receptor complex"/>
    <property type="evidence" value="ECO:0007669"/>
    <property type="project" value="TreeGrafter"/>
</dbReference>
<dbReference type="GO" id="GO:0005886">
    <property type="term" value="C:plasma membrane"/>
    <property type="evidence" value="ECO:0007669"/>
    <property type="project" value="TreeGrafter"/>
</dbReference>
<protein>
    <recommendedName>
        <fullName evidence="2">IPT/TIG domain-containing protein</fullName>
    </recommendedName>
</protein>
<accession>A0A8C9GQ43</accession>
<dbReference type="GO" id="GO:0030334">
    <property type="term" value="P:regulation of cell migration"/>
    <property type="evidence" value="ECO:0007669"/>
    <property type="project" value="TreeGrafter"/>
</dbReference>
<name>A0A8C9GQ43_9PRIM</name>
<dbReference type="Pfam" id="PF01833">
    <property type="entry name" value="TIG"/>
    <property type="match status" value="1"/>
</dbReference>
<keyword evidence="1" id="KW-0812">Transmembrane</keyword>
<dbReference type="PANTHER" id="PTHR22625:SF33">
    <property type="entry name" value="PLEXIN-B3"/>
    <property type="match status" value="1"/>
</dbReference>
<dbReference type="GO" id="GO:0017154">
    <property type="term" value="F:semaphorin receptor activity"/>
    <property type="evidence" value="ECO:0007669"/>
    <property type="project" value="InterPro"/>
</dbReference>
<dbReference type="PANTHER" id="PTHR22625">
    <property type="entry name" value="PLEXIN"/>
    <property type="match status" value="1"/>
</dbReference>
<dbReference type="GO" id="GO:0008360">
    <property type="term" value="P:regulation of cell shape"/>
    <property type="evidence" value="ECO:0007669"/>
    <property type="project" value="TreeGrafter"/>
</dbReference>
<keyword evidence="4" id="KW-1185">Reference proteome</keyword>
<dbReference type="InterPro" id="IPR031148">
    <property type="entry name" value="Plexin"/>
</dbReference>
<dbReference type="AlphaFoldDB" id="A0A8C9GQ43"/>
<reference evidence="3" key="1">
    <citation type="submission" date="2025-08" db="UniProtKB">
        <authorList>
            <consortium name="Ensembl"/>
        </authorList>
    </citation>
    <scope>IDENTIFICATION</scope>
</reference>
<dbReference type="Proteomes" id="UP000694416">
    <property type="component" value="Unplaced"/>
</dbReference>
<proteinExistence type="predicted"/>
<evidence type="ECO:0000256" key="1">
    <source>
        <dbReference type="SAM" id="Phobius"/>
    </source>
</evidence>
<evidence type="ECO:0000313" key="3">
    <source>
        <dbReference type="Ensembl" id="ENSPTEP00000008700.1"/>
    </source>
</evidence>
<sequence length="144" mass="14815">PPFPGPPGSKLPCVSQGEGLNLGISKEEVRVHIGRSECLVKTLTRTHLYCEPPAHAPQPADGSGLPQFVVSPHPGWAGGPGAAGMHSGALPTQVQMGNVRLALGPVQYEAEPPLSAFPVEAQAGLGMGAAVLIAAVLLLTLMYR</sequence>
<evidence type="ECO:0000259" key="2">
    <source>
        <dbReference type="Pfam" id="PF01833"/>
    </source>
</evidence>